<evidence type="ECO:0000256" key="5">
    <source>
        <dbReference type="ARBA" id="ARBA00023136"/>
    </source>
</evidence>
<dbReference type="PANTHER" id="PTHR48009:SF7">
    <property type="entry name" value="LEUCINE-RICH REPEAT (LRR) FAMILY PROTEIN"/>
    <property type="match status" value="1"/>
</dbReference>
<keyword evidence="3 6" id="KW-0732">Signal</keyword>
<evidence type="ECO:0000313" key="8">
    <source>
        <dbReference type="Proteomes" id="UP000631114"/>
    </source>
</evidence>
<dbReference type="Proteomes" id="UP000631114">
    <property type="component" value="Unassembled WGS sequence"/>
</dbReference>
<dbReference type="InterPro" id="IPR053213">
    <property type="entry name" value="RLP29"/>
</dbReference>
<dbReference type="Gene3D" id="3.80.10.10">
    <property type="entry name" value="Ribonuclease Inhibitor"/>
    <property type="match status" value="3"/>
</dbReference>
<gene>
    <name evidence="7" type="ORF">IFM89_037632</name>
</gene>
<organism evidence="7 8">
    <name type="scientific">Coptis chinensis</name>
    <dbReference type="NCBI Taxonomy" id="261450"/>
    <lineage>
        <taxon>Eukaryota</taxon>
        <taxon>Viridiplantae</taxon>
        <taxon>Streptophyta</taxon>
        <taxon>Embryophyta</taxon>
        <taxon>Tracheophyta</taxon>
        <taxon>Spermatophyta</taxon>
        <taxon>Magnoliopsida</taxon>
        <taxon>Ranunculales</taxon>
        <taxon>Ranunculaceae</taxon>
        <taxon>Coptidoideae</taxon>
        <taxon>Coptis</taxon>
    </lineage>
</organism>
<evidence type="ECO:0000256" key="4">
    <source>
        <dbReference type="ARBA" id="ARBA00022737"/>
    </source>
</evidence>
<comment type="subcellular location">
    <subcellularLocation>
        <location evidence="1">Membrane</location>
    </subcellularLocation>
</comment>
<dbReference type="Pfam" id="PF00560">
    <property type="entry name" value="LRR_1"/>
    <property type="match status" value="2"/>
</dbReference>
<dbReference type="SMART" id="SM00369">
    <property type="entry name" value="LRR_TYP"/>
    <property type="match status" value="6"/>
</dbReference>
<evidence type="ECO:0000313" key="7">
    <source>
        <dbReference type="EMBL" id="KAF9623116.1"/>
    </source>
</evidence>
<proteinExistence type="predicted"/>
<keyword evidence="5" id="KW-0472">Membrane</keyword>
<keyword evidence="2" id="KW-0433">Leucine-rich repeat</keyword>
<name>A0A835IS44_9MAGN</name>
<dbReference type="FunFam" id="3.80.10.10:FF:000400">
    <property type="entry name" value="Nuclear pore complex protein NUP107"/>
    <property type="match status" value="1"/>
</dbReference>
<keyword evidence="4" id="KW-0677">Repeat</keyword>
<dbReference type="AlphaFoldDB" id="A0A835IS44"/>
<dbReference type="PROSITE" id="PS51450">
    <property type="entry name" value="LRR"/>
    <property type="match status" value="1"/>
</dbReference>
<protein>
    <submittedName>
        <fullName evidence="7">Uncharacterized protein</fullName>
    </submittedName>
</protein>
<dbReference type="InterPro" id="IPR032675">
    <property type="entry name" value="LRR_dom_sf"/>
</dbReference>
<accession>A0A835IS44</accession>
<evidence type="ECO:0000256" key="1">
    <source>
        <dbReference type="ARBA" id="ARBA00004370"/>
    </source>
</evidence>
<evidence type="ECO:0000256" key="2">
    <source>
        <dbReference type="ARBA" id="ARBA00022614"/>
    </source>
</evidence>
<keyword evidence="8" id="KW-1185">Reference proteome</keyword>
<dbReference type="InterPro" id="IPR001611">
    <property type="entry name" value="Leu-rich_rpt"/>
</dbReference>
<reference evidence="7 8" key="1">
    <citation type="submission" date="2020-10" db="EMBL/GenBank/DDBJ databases">
        <title>The Coptis chinensis genome and diversification of protoberbering-type alkaloids.</title>
        <authorList>
            <person name="Wang B."/>
            <person name="Shu S."/>
            <person name="Song C."/>
            <person name="Liu Y."/>
        </authorList>
    </citation>
    <scope>NUCLEOTIDE SEQUENCE [LARGE SCALE GENOMIC DNA]</scope>
    <source>
        <strain evidence="7">HL-2020</strain>
        <tissue evidence="7">Leaf</tissue>
    </source>
</reference>
<evidence type="ECO:0000256" key="3">
    <source>
        <dbReference type="ARBA" id="ARBA00022729"/>
    </source>
</evidence>
<dbReference type="EMBL" id="JADFTS010000002">
    <property type="protein sequence ID" value="KAF9623116.1"/>
    <property type="molecule type" value="Genomic_DNA"/>
</dbReference>
<dbReference type="SUPFAM" id="SSF52058">
    <property type="entry name" value="L domain-like"/>
    <property type="match status" value="1"/>
</dbReference>
<dbReference type="InterPro" id="IPR003591">
    <property type="entry name" value="Leu-rich_rpt_typical-subtyp"/>
</dbReference>
<dbReference type="Pfam" id="PF13855">
    <property type="entry name" value="LRR_8"/>
    <property type="match status" value="2"/>
</dbReference>
<evidence type="ECO:0000256" key="6">
    <source>
        <dbReference type="SAM" id="SignalP"/>
    </source>
</evidence>
<dbReference type="PANTHER" id="PTHR48009">
    <property type="entry name" value="LEUCINE-RICH REPEAT (LRR) FAMILY PROTEIN"/>
    <property type="match status" value="1"/>
</dbReference>
<feature type="chain" id="PRO_5032561697" evidence="6">
    <location>
        <begin position="22"/>
        <end position="425"/>
    </location>
</feature>
<dbReference type="GO" id="GO:0016020">
    <property type="term" value="C:membrane"/>
    <property type="evidence" value="ECO:0007669"/>
    <property type="project" value="UniProtKB-SubCell"/>
</dbReference>
<sequence length="425" mass="46446">MGTSCFSLSMVLMLVLVITVSELFIKGDSRTHWGDTEVLKQLKKRFDPSSVTPGSCVSSWDFKLDPCDHIYSEHFTCGFRCDIVVSEKSRVTEISLDRAGYTGSLSSVFWNLPYLETLDLSENFFTGSIPNSLSKLIHLRRLALSRNSFTGAIPASLGSLSKLEELYLDNNHLQGPIPASFNGLLSLQRLELQGNNITGQFPNLGSLKNLLFVDASDNAISGEFPATLPASLVEVSIRNNYLQGNLPENLGDLGYLQVMDLSHNQLSGPVPSILFNHPSLQQLTLSNNRFTNLEMPITMGTQSELIALDLSNNELQGLLPSFMGMMSKLSALSVENNSLTGMIPTTYALKTVFPVAGTSPFARLLLGGNYLFGPIPGPLLGLKPGSAVISLVDNCLYRCPSIFFFCQGRVQKSVMTCKRFGPIIP</sequence>
<comment type="caution">
    <text evidence="7">The sequence shown here is derived from an EMBL/GenBank/DDBJ whole genome shotgun (WGS) entry which is preliminary data.</text>
</comment>
<dbReference type="OrthoDB" id="676979at2759"/>
<feature type="signal peptide" evidence="6">
    <location>
        <begin position="1"/>
        <end position="21"/>
    </location>
</feature>